<evidence type="ECO:0000256" key="3">
    <source>
        <dbReference type="ARBA" id="ARBA00022703"/>
    </source>
</evidence>
<proteinExistence type="inferred from homology"/>
<keyword evidence="6" id="KW-0865">Zymogen</keyword>
<keyword evidence="5" id="KW-0788">Thiol protease</keyword>
<organism evidence="11">
    <name type="scientific">Octopus bimaculoides</name>
    <name type="common">California two-spotted octopus</name>
    <dbReference type="NCBI Taxonomy" id="37653"/>
    <lineage>
        <taxon>Eukaryota</taxon>
        <taxon>Metazoa</taxon>
        <taxon>Spiralia</taxon>
        <taxon>Lophotrochozoa</taxon>
        <taxon>Mollusca</taxon>
        <taxon>Cephalopoda</taxon>
        <taxon>Coleoidea</taxon>
        <taxon>Octopodiformes</taxon>
        <taxon>Octopoda</taxon>
        <taxon>Incirrata</taxon>
        <taxon>Octopodidae</taxon>
        <taxon>Octopus</taxon>
    </lineage>
</organism>
<dbReference type="Pfam" id="PF00656">
    <property type="entry name" value="Peptidase_C14"/>
    <property type="match status" value="1"/>
</dbReference>
<dbReference type="PROSITE" id="PS50208">
    <property type="entry name" value="CASPASE_P20"/>
    <property type="match status" value="1"/>
</dbReference>
<dbReference type="SUPFAM" id="SSF52129">
    <property type="entry name" value="Caspase-like"/>
    <property type="match status" value="1"/>
</dbReference>
<evidence type="ECO:0000256" key="4">
    <source>
        <dbReference type="ARBA" id="ARBA00022801"/>
    </source>
</evidence>
<evidence type="ECO:0000313" key="11">
    <source>
        <dbReference type="EMBL" id="KOF62691.1"/>
    </source>
</evidence>
<gene>
    <name evidence="11" type="ORF">OCBIM_22022243mg</name>
</gene>
<keyword evidence="4" id="KW-0378">Hydrolase</keyword>
<dbReference type="GO" id="GO:0006915">
    <property type="term" value="P:apoptotic process"/>
    <property type="evidence" value="ECO:0007669"/>
    <property type="project" value="UniProtKB-KW"/>
</dbReference>
<dbReference type="GO" id="GO:0042981">
    <property type="term" value="P:regulation of apoptotic process"/>
    <property type="evidence" value="ECO:0007669"/>
    <property type="project" value="InterPro"/>
</dbReference>
<feature type="domain" description="Caspase family p20" evidence="9">
    <location>
        <begin position="104"/>
        <end position="224"/>
    </location>
</feature>
<dbReference type="PROSITE" id="PS50209">
    <property type="entry name" value="CARD"/>
    <property type="match status" value="1"/>
</dbReference>
<evidence type="ECO:0000259" key="9">
    <source>
        <dbReference type="PROSITE" id="PS50208"/>
    </source>
</evidence>
<dbReference type="PROSITE" id="PS50207">
    <property type="entry name" value="CASPASE_P10"/>
    <property type="match status" value="1"/>
</dbReference>
<evidence type="ECO:0000256" key="7">
    <source>
        <dbReference type="RuleBase" id="RU003971"/>
    </source>
</evidence>
<dbReference type="InterPro" id="IPR001315">
    <property type="entry name" value="CARD"/>
</dbReference>
<feature type="domain" description="Caspase family p10" evidence="8">
    <location>
        <begin position="240"/>
        <end position="318"/>
    </location>
</feature>
<dbReference type="GO" id="GO:0006508">
    <property type="term" value="P:proteolysis"/>
    <property type="evidence" value="ECO:0007669"/>
    <property type="project" value="UniProtKB-KW"/>
</dbReference>
<dbReference type="InterPro" id="IPR002138">
    <property type="entry name" value="Pept_C14_p10"/>
</dbReference>
<keyword evidence="2" id="KW-0645">Protease</keyword>
<name>A0A0L8FH12_OCTBM</name>
<evidence type="ECO:0000259" key="10">
    <source>
        <dbReference type="PROSITE" id="PS50209"/>
    </source>
</evidence>
<evidence type="ECO:0008006" key="12">
    <source>
        <dbReference type="Google" id="ProtNLM"/>
    </source>
</evidence>
<dbReference type="OMA" id="FERHEDR"/>
<dbReference type="Gene3D" id="3.40.50.1460">
    <property type="match status" value="1"/>
</dbReference>
<dbReference type="OrthoDB" id="6121238at2759"/>
<feature type="domain" description="CARD" evidence="10">
    <location>
        <begin position="6"/>
        <end position="96"/>
    </location>
</feature>
<dbReference type="InterPro" id="IPR011600">
    <property type="entry name" value="Pept_C14_caspase"/>
</dbReference>
<keyword evidence="3" id="KW-0053">Apoptosis</keyword>
<sequence>MSAKQEYHISQKEFSSYRYNFVKYLDDIESFLDEALAKGLLSEEHRSVIMTHRNPDEQHRCLYGFLYPKLPYASDELMLALKNSNQNRISILFDKSAYPMKFKPHGRVILINNVKFDDEEKHQERFGSEKDVEGITKLFTDFNFDVQLYSNKTAEEMKAIIEKASKESTAREDCFVMFLMSHGVIGNIVGTDGEKLSYSTIKTILRDSSQLKNKPKLIYVNACRVTYEKKAEEGYSNVPDLFVTYATIAERQAYRTDVRGSIFIKCLLTVYEKNKKECNIVSLSPEINEQVSKESNEISENQVSIVYSTLKKQVILRAKD</sequence>
<dbReference type="InterPro" id="IPR029030">
    <property type="entry name" value="Caspase-like_dom_sf"/>
</dbReference>
<evidence type="ECO:0000256" key="2">
    <source>
        <dbReference type="ARBA" id="ARBA00022670"/>
    </source>
</evidence>
<dbReference type="Gene3D" id="1.10.533.10">
    <property type="entry name" value="Death Domain, Fas"/>
    <property type="match status" value="1"/>
</dbReference>
<dbReference type="PANTHER" id="PTHR47901">
    <property type="entry name" value="CASPASE RECRUITMENT DOMAIN-CONTAINING PROTEIN 18"/>
    <property type="match status" value="1"/>
</dbReference>
<dbReference type="SMART" id="SM00115">
    <property type="entry name" value="CASc"/>
    <property type="match status" value="1"/>
</dbReference>
<protein>
    <recommendedName>
        <fullName evidence="12">Caspase family p20 domain-containing protein</fullName>
    </recommendedName>
</protein>
<dbReference type="PANTHER" id="PTHR47901:SF8">
    <property type="entry name" value="CASPASE-3"/>
    <property type="match status" value="1"/>
</dbReference>
<dbReference type="AlphaFoldDB" id="A0A0L8FH12"/>
<evidence type="ECO:0000259" key="8">
    <source>
        <dbReference type="PROSITE" id="PS50207"/>
    </source>
</evidence>
<dbReference type="PRINTS" id="PR00376">
    <property type="entry name" value="IL1BCENZYME"/>
</dbReference>
<dbReference type="InterPro" id="IPR011029">
    <property type="entry name" value="DEATH-like_dom_sf"/>
</dbReference>
<reference evidence="11" key="1">
    <citation type="submission" date="2015-07" db="EMBL/GenBank/DDBJ databases">
        <title>MeaNS - Measles Nucleotide Surveillance Program.</title>
        <authorList>
            <person name="Tran T."/>
            <person name="Druce J."/>
        </authorList>
    </citation>
    <scope>NUCLEOTIDE SEQUENCE</scope>
    <source>
        <strain evidence="11">UCB-OBI-ISO-001</strain>
        <tissue evidence="11">Gonad</tissue>
    </source>
</reference>
<accession>A0A0L8FH12</accession>
<dbReference type="EMBL" id="KQ432655">
    <property type="protein sequence ID" value="KOF62691.1"/>
    <property type="molecule type" value="Genomic_DNA"/>
</dbReference>
<comment type="similarity">
    <text evidence="1 7">Belongs to the peptidase C14A family.</text>
</comment>
<dbReference type="SUPFAM" id="SSF47986">
    <property type="entry name" value="DEATH domain"/>
    <property type="match status" value="1"/>
</dbReference>
<dbReference type="GO" id="GO:0004197">
    <property type="term" value="F:cysteine-type endopeptidase activity"/>
    <property type="evidence" value="ECO:0007669"/>
    <property type="project" value="InterPro"/>
</dbReference>
<dbReference type="STRING" id="37653.A0A0L8FH12"/>
<evidence type="ECO:0000256" key="6">
    <source>
        <dbReference type="ARBA" id="ARBA00023145"/>
    </source>
</evidence>
<dbReference type="InterPro" id="IPR015917">
    <property type="entry name" value="Pept_C14A"/>
</dbReference>
<evidence type="ECO:0000256" key="1">
    <source>
        <dbReference type="ARBA" id="ARBA00010134"/>
    </source>
</evidence>
<dbReference type="InterPro" id="IPR001309">
    <property type="entry name" value="Pept_C14_p20"/>
</dbReference>
<dbReference type="InterPro" id="IPR002398">
    <property type="entry name" value="Pept_C14"/>
</dbReference>
<evidence type="ECO:0000256" key="5">
    <source>
        <dbReference type="ARBA" id="ARBA00022807"/>
    </source>
</evidence>
<dbReference type="KEGG" id="obi:106883554"/>